<dbReference type="HAMAP" id="MF_02090">
    <property type="entry name" value="NadE_glutamine_dep"/>
    <property type="match status" value="1"/>
</dbReference>
<evidence type="ECO:0000313" key="11">
    <source>
        <dbReference type="EMBL" id="GIL97142.1"/>
    </source>
</evidence>
<dbReference type="EMBL" id="BNCQ01000004">
    <property type="protein sequence ID" value="GIL97142.1"/>
    <property type="molecule type" value="Genomic_DNA"/>
</dbReference>
<dbReference type="GO" id="GO:0005524">
    <property type="term" value="F:ATP binding"/>
    <property type="evidence" value="ECO:0007669"/>
    <property type="project" value="UniProtKB-UniRule"/>
</dbReference>
<dbReference type="Gene3D" id="3.60.110.10">
    <property type="entry name" value="Carbon-nitrogen hydrolase"/>
    <property type="match status" value="1"/>
</dbReference>
<dbReference type="Pfam" id="PF02540">
    <property type="entry name" value="NAD_synthase"/>
    <property type="match status" value="1"/>
</dbReference>
<dbReference type="Pfam" id="PF00795">
    <property type="entry name" value="CN_hydrolase"/>
    <property type="match status" value="1"/>
</dbReference>
<dbReference type="GO" id="GO:0009435">
    <property type="term" value="P:NAD+ biosynthetic process"/>
    <property type="evidence" value="ECO:0007669"/>
    <property type="project" value="UniProtKB-UniRule"/>
</dbReference>
<dbReference type="AlphaFoldDB" id="A0A8J4FGL7"/>
<keyword evidence="7 10" id="KW-0067">ATP-binding</keyword>
<dbReference type="PANTHER" id="PTHR23090">
    <property type="entry name" value="NH 3 /GLUTAMINE-DEPENDENT NAD + SYNTHETASE"/>
    <property type="match status" value="1"/>
</dbReference>
<dbReference type="CDD" id="cd07570">
    <property type="entry name" value="GAT_Gln-NAD-synth"/>
    <property type="match status" value="1"/>
</dbReference>
<accession>A0A8J4FGL7</accession>
<dbReference type="InterPro" id="IPR014729">
    <property type="entry name" value="Rossmann-like_a/b/a_fold"/>
</dbReference>
<dbReference type="EC" id="6.3.5.1" evidence="3 10"/>
<organism evidence="11 12">
    <name type="scientific">Volvox reticuliferus</name>
    <dbReference type="NCBI Taxonomy" id="1737510"/>
    <lineage>
        <taxon>Eukaryota</taxon>
        <taxon>Viridiplantae</taxon>
        <taxon>Chlorophyta</taxon>
        <taxon>core chlorophytes</taxon>
        <taxon>Chlorophyceae</taxon>
        <taxon>CS clade</taxon>
        <taxon>Chlamydomonadales</taxon>
        <taxon>Volvocaceae</taxon>
        <taxon>Volvox</taxon>
    </lineage>
</organism>
<dbReference type="GO" id="GO:0005737">
    <property type="term" value="C:cytoplasm"/>
    <property type="evidence" value="ECO:0007669"/>
    <property type="project" value="InterPro"/>
</dbReference>
<evidence type="ECO:0000256" key="5">
    <source>
        <dbReference type="ARBA" id="ARBA00022598"/>
    </source>
</evidence>
<evidence type="ECO:0000256" key="7">
    <source>
        <dbReference type="ARBA" id="ARBA00022840"/>
    </source>
</evidence>
<dbReference type="InterPro" id="IPR003694">
    <property type="entry name" value="NAD_synthase"/>
</dbReference>
<dbReference type="Proteomes" id="UP000722791">
    <property type="component" value="Unassembled WGS sequence"/>
</dbReference>
<dbReference type="InterPro" id="IPR003010">
    <property type="entry name" value="C-N_Hydrolase"/>
</dbReference>
<dbReference type="PANTHER" id="PTHR23090:SF9">
    <property type="entry name" value="GLUTAMINE-DEPENDENT NAD(+) SYNTHETASE"/>
    <property type="match status" value="1"/>
</dbReference>
<dbReference type="FunFam" id="3.40.50.620:FF:000036">
    <property type="entry name" value="Glutamine-dependent NAD(+) synthetase"/>
    <property type="match status" value="1"/>
</dbReference>
<protein>
    <recommendedName>
        <fullName evidence="4 10">Glutamine-dependent NAD(+) synthetase</fullName>
        <ecNumber evidence="3 10">6.3.5.1</ecNumber>
    </recommendedName>
    <alternativeName>
        <fullName evidence="10">NAD(+) synthase [glutamine-hydrolyzing]</fullName>
    </alternativeName>
</protein>
<dbReference type="CDD" id="cd00553">
    <property type="entry name" value="NAD_synthase"/>
    <property type="match status" value="1"/>
</dbReference>
<dbReference type="PIRSF" id="PIRSF006630">
    <property type="entry name" value="NADS_GAT"/>
    <property type="match status" value="1"/>
</dbReference>
<dbReference type="GO" id="GO:0004359">
    <property type="term" value="F:glutaminase activity"/>
    <property type="evidence" value="ECO:0007669"/>
    <property type="project" value="InterPro"/>
</dbReference>
<evidence type="ECO:0000256" key="2">
    <source>
        <dbReference type="ARBA" id="ARBA00007145"/>
    </source>
</evidence>
<dbReference type="GO" id="GO:0003952">
    <property type="term" value="F:NAD+ synthase (glutamine-hydrolyzing) activity"/>
    <property type="evidence" value="ECO:0007669"/>
    <property type="project" value="UniProtKB-UniRule"/>
</dbReference>
<keyword evidence="5 10" id="KW-0436">Ligase</keyword>
<evidence type="ECO:0000256" key="10">
    <source>
        <dbReference type="PIRNR" id="PIRNR006630"/>
    </source>
</evidence>
<reference evidence="11" key="1">
    <citation type="journal article" date="2021" name="Proc. Natl. Acad. Sci. U.S.A.">
        <title>Three genomes in the algal genus Volvox reveal the fate of a haploid sex-determining region after a transition to homothallism.</title>
        <authorList>
            <person name="Yamamoto K."/>
            <person name="Hamaji T."/>
            <person name="Kawai-Toyooka H."/>
            <person name="Matsuzaki R."/>
            <person name="Takahashi F."/>
            <person name="Nishimura Y."/>
            <person name="Kawachi M."/>
            <person name="Noguchi H."/>
            <person name="Minakuchi Y."/>
            <person name="Umen J.G."/>
            <person name="Toyoda A."/>
            <person name="Nozaki H."/>
        </authorList>
    </citation>
    <scope>NUCLEOTIDE SEQUENCE</scope>
    <source>
        <strain evidence="11">NIES-3785</strain>
    </source>
</reference>
<proteinExistence type="inferred from homology"/>
<comment type="similarity">
    <text evidence="2 10">In the C-terminal section; belongs to the NAD synthetase family.</text>
</comment>
<evidence type="ECO:0000256" key="3">
    <source>
        <dbReference type="ARBA" id="ARBA00012743"/>
    </source>
</evidence>
<dbReference type="UniPathway" id="UPA00253">
    <property type="reaction ID" value="UER00334"/>
</dbReference>
<keyword evidence="6 10" id="KW-0547">Nucleotide-binding</keyword>
<comment type="catalytic activity">
    <reaction evidence="9 10">
        <text>deamido-NAD(+) + L-glutamine + ATP + H2O = L-glutamate + AMP + diphosphate + NAD(+) + H(+)</text>
        <dbReference type="Rhea" id="RHEA:24384"/>
        <dbReference type="ChEBI" id="CHEBI:15377"/>
        <dbReference type="ChEBI" id="CHEBI:15378"/>
        <dbReference type="ChEBI" id="CHEBI:29985"/>
        <dbReference type="ChEBI" id="CHEBI:30616"/>
        <dbReference type="ChEBI" id="CHEBI:33019"/>
        <dbReference type="ChEBI" id="CHEBI:57540"/>
        <dbReference type="ChEBI" id="CHEBI:58359"/>
        <dbReference type="ChEBI" id="CHEBI:58437"/>
        <dbReference type="ChEBI" id="CHEBI:456215"/>
        <dbReference type="EC" id="6.3.5.1"/>
    </reaction>
</comment>
<dbReference type="InterPro" id="IPR022310">
    <property type="entry name" value="NAD/GMP_synthase"/>
</dbReference>
<evidence type="ECO:0000256" key="9">
    <source>
        <dbReference type="ARBA" id="ARBA00052340"/>
    </source>
</evidence>
<gene>
    <name evidence="11" type="ORF">Vretimale_2875</name>
</gene>
<name>A0A8J4FGL7_9CHLO</name>
<evidence type="ECO:0000256" key="1">
    <source>
        <dbReference type="ARBA" id="ARBA00005188"/>
    </source>
</evidence>
<dbReference type="OrthoDB" id="2020662at2759"/>
<comment type="caution">
    <text evidence="11">The sequence shown here is derived from an EMBL/GenBank/DDBJ whole genome shotgun (WGS) entry which is preliminary data.</text>
</comment>
<comment type="pathway">
    <text evidence="1 10">Cofactor biosynthesis; NAD(+) biosynthesis; NAD(+) from deamido-NAD(+) (L-Gln route): step 1/1.</text>
</comment>
<dbReference type="FunFam" id="3.60.110.10:FF:000003">
    <property type="entry name" value="Glutamine-dependent NAD(+) synthetase"/>
    <property type="match status" value="1"/>
</dbReference>
<evidence type="ECO:0000256" key="6">
    <source>
        <dbReference type="ARBA" id="ARBA00022741"/>
    </source>
</evidence>
<evidence type="ECO:0000256" key="8">
    <source>
        <dbReference type="ARBA" id="ARBA00023027"/>
    </source>
</evidence>
<keyword evidence="8 10" id="KW-0520">NAD</keyword>
<dbReference type="Gene3D" id="3.40.50.620">
    <property type="entry name" value="HUPs"/>
    <property type="match status" value="1"/>
</dbReference>
<dbReference type="PROSITE" id="PS50263">
    <property type="entry name" value="CN_HYDROLASE"/>
    <property type="match status" value="1"/>
</dbReference>
<dbReference type="SUPFAM" id="SSF52402">
    <property type="entry name" value="Adenine nucleotide alpha hydrolases-like"/>
    <property type="match status" value="1"/>
</dbReference>
<evidence type="ECO:0000313" key="12">
    <source>
        <dbReference type="Proteomes" id="UP000722791"/>
    </source>
</evidence>
<dbReference type="InterPro" id="IPR014445">
    <property type="entry name" value="Gln-dep_NAD_synthase"/>
</dbReference>
<evidence type="ECO:0000256" key="4">
    <source>
        <dbReference type="ARBA" id="ARBA00017309"/>
    </source>
</evidence>
<dbReference type="SUPFAM" id="SSF56317">
    <property type="entry name" value="Carbon-nitrogen hydrolase"/>
    <property type="match status" value="1"/>
</dbReference>
<sequence length="758" mass="82406">MVRRLATLATCNLNQWAMDFEGNLARIKESIRRARAQGASYRVGPELEVPGYGCEDHFLELDTVTHSWEAVAELLSDPEDLTAGILVDIGMPVIHRGVMYNCRVFLLDGRVLLIRPKLHLANDGNYRETRYFSTWKHRGAVETHQLPDVVVRAQRAAAGRGRGGAAAAGNKSPPSASSDVPFGDAVLKLRDTMLAAETCEELFTPQAPHISLALAGVEIISNGSGSHHQLRKLNQRLDLITGATAKAGGVYLYANQKGCDGGRLYFDGCACVAVNGSLVAQGEQFGLAGVEVVTATVDLDEVVSYRCSISSLREQASTTPAPVLVAVDFRLCDWEQLVAAEVAGKVIPPLVTRPIKPKVLLPEEEIAYGPACWLWDYLRRCGAAGFLVPLSGGADSSSVVAIVGAMCQLVVDKVRDGDFEVMNDVSRIAGYGPGELPENPRELAGRLLSCVYMGTVNSSRETRERARLLCEQVGAYHLSLSIDSVVEAVVGLFTMAVSGGRRPAFKAHGGTTAENLALQNIQARLRMVLAFLLAQLLPWVRGVPQGGGAGWLLVLGSANVDECLRGYLTKYDCSSADINPIGSISKKDLRSFLQWAATNLGYPVLAEVEAAPPTAELEPLVEGQQPQLDEVDMGMTYAELSLYGRLRKVARAGPVAMYNACSDMWRGRCLSPQAIATKVKDFFRFYSMNRHKATVLTPSYHMESYSPDDNRYDHRQFLYNVRWPWQFRRIDELAARDAAVMAAAKAKAEAEAGPGTTT</sequence>
<dbReference type="InterPro" id="IPR036526">
    <property type="entry name" value="C-N_Hydrolase_sf"/>
</dbReference>